<reference evidence="3 4" key="1">
    <citation type="submission" date="2023-01" db="EMBL/GenBank/DDBJ databases">
        <title>Characterization of estradiol degrading bacteria Microbacterium sp. MZT7 and reveal degrading genes through genome analysis.</title>
        <authorList>
            <person name="Hao P."/>
            <person name="Gao Y."/>
        </authorList>
    </citation>
    <scope>NUCLEOTIDE SEQUENCE [LARGE SCALE GENOMIC DNA]</scope>
    <source>
        <strain evidence="3 4">MZT7</strain>
    </source>
</reference>
<protein>
    <recommendedName>
        <fullName evidence="5">Fibronectin type-III domain-containing protein</fullName>
    </recommendedName>
</protein>
<evidence type="ECO:0008006" key="5">
    <source>
        <dbReference type="Google" id="ProtNLM"/>
    </source>
</evidence>
<feature type="compositionally biased region" description="Pro residues" evidence="1">
    <location>
        <begin position="105"/>
        <end position="129"/>
    </location>
</feature>
<feature type="chain" id="PRO_5046053510" description="Fibronectin type-III domain-containing protein" evidence="2">
    <location>
        <begin position="30"/>
        <end position="322"/>
    </location>
</feature>
<feature type="compositionally biased region" description="Basic and acidic residues" evidence="1">
    <location>
        <begin position="305"/>
        <end position="322"/>
    </location>
</feature>
<dbReference type="Proteomes" id="UP001199642">
    <property type="component" value="Chromosome"/>
</dbReference>
<feature type="compositionally biased region" description="Pro residues" evidence="1">
    <location>
        <begin position="68"/>
        <end position="86"/>
    </location>
</feature>
<evidence type="ECO:0000313" key="4">
    <source>
        <dbReference type="Proteomes" id="UP001199642"/>
    </source>
</evidence>
<name>A0ABY3RRW9_9MICO</name>
<sequence>MHTPPRFGAPAGIAVVVAAAVILSGPASAHAQDDARANVSGGTVTLTGVAITITPAEEPEHILELPDPSRPAPSAPASPPTAPVPDLPVLERPGADLPPVFVPERPSPSAPEPEPPVLETPTPETPRPEGPGEAPTIPAQPDAELPAQPEPEVPQRPDPEVPQRPEPEVPQHPEPELPEHTEPEAPELPAPENPAPPIPPATPDGLVAHADPDGAVVLAWDDAGEGTEYRVERSVDGGLPELLGDTLLPHFRDETVLVPGVYVYRVSAIDADGEPSGGFAEVSLRIEDAGEAPVSSPGATTEIGARSDVRTTPVRERGEYRD</sequence>
<dbReference type="InterPro" id="IPR013783">
    <property type="entry name" value="Ig-like_fold"/>
</dbReference>
<organism evidence="3 4">
    <name type="scientific">Microbacterium resistens</name>
    <dbReference type="NCBI Taxonomy" id="156977"/>
    <lineage>
        <taxon>Bacteria</taxon>
        <taxon>Bacillati</taxon>
        <taxon>Actinomycetota</taxon>
        <taxon>Actinomycetes</taxon>
        <taxon>Micrococcales</taxon>
        <taxon>Microbacteriaceae</taxon>
        <taxon>Microbacterium</taxon>
    </lineage>
</organism>
<evidence type="ECO:0000256" key="1">
    <source>
        <dbReference type="SAM" id="MobiDB-lite"/>
    </source>
</evidence>
<evidence type="ECO:0000313" key="3">
    <source>
        <dbReference type="EMBL" id="UGS25636.1"/>
    </source>
</evidence>
<gene>
    <name evidence="3" type="ORF">K8F61_13270</name>
</gene>
<keyword evidence="2" id="KW-0732">Signal</keyword>
<dbReference type="EMBL" id="CP082781">
    <property type="protein sequence ID" value="UGS25636.1"/>
    <property type="molecule type" value="Genomic_DNA"/>
</dbReference>
<keyword evidence="4" id="KW-1185">Reference proteome</keyword>
<accession>A0ABY3RRW9</accession>
<feature type="signal peptide" evidence="2">
    <location>
        <begin position="1"/>
        <end position="29"/>
    </location>
</feature>
<dbReference type="RefSeq" id="WP_231819461.1">
    <property type="nucleotide sequence ID" value="NZ_CP082781.1"/>
</dbReference>
<feature type="region of interest" description="Disordered" evidence="1">
    <location>
        <begin position="290"/>
        <end position="322"/>
    </location>
</feature>
<dbReference type="Gene3D" id="2.60.40.10">
    <property type="entry name" value="Immunoglobulins"/>
    <property type="match status" value="1"/>
</dbReference>
<feature type="compositionally biased region" description="Pro residues" evidence="1">
    <location>
        <begin position="186"/>
        <end position="202"/>
    </location>
</feature>
<proteinExistence type="predicted"/>
<feature type="region of interest" description="Disordered" evidence="1">
    <location>
        <begin position="55"/>
        <end position="213"/>
    </location>
</feature>
<feature type="compositionally biased region" description="Basic and acidic residues" evidence="1">
    <location>
        <begin position="153"/>
        <end position="183"/>
    </location>
</feature>
<evidence type="ECO:0000256" key="2">
    <source>
        <dbReference type="SAM" id="SignalP"/>
    </source>
</evidence>